<dbReference type="PANTHER" id="PTHR43775">
    <property type="entry name" value="FATTY ACID SYNTHASE"/>
    <property type="match status" value="1"/>
</dbReference>
<evidence type="ECO:0000313" key="18">
    <source>
        <dbReference type="EMBL" id="MCP2170272.1"/>
    </source>
</evidence>
<keyword evidence="4 18" id="KW-0808">Transferase</keyword>
<dbReference type="PROSITE" id="PS00012">
    <property type="entry name" value="PHOSPHOPANTETHEINE"/>
    <property type="match status" value="2"/>
</dbReference>
<dbReference type="InterPro" id="IPR014043">
    <property type="entry name" value="Acyl_transferase_dom"/>
</dbReference>
<dbReference type="FunFam" id="1.10.1200.10:FF:000007">
    <property type="entry name" value="Probable polyketide synthase pks17"/>
    <property type="match status" value="1"/>
</dbReference>
<dbReference type="Pfam" id="PF14765">
    <property type="entry name" value="PS-DH"/>
    <property type="match status" value="1"/>
</dbReference>
<evidence type="ECO:0000256" key="12">
    <source>
        <dbReference type="ARBA" id="ARBA00063272"/>
    </source>
</evidence>
<dbReference type="InterPro" id="IPR020806">
    <property type="entry name" value="PKS_PP-bd"/>
</dbReference>
<dbReference type="Gene3D" id="1.10.1200.10">
    <property type="entry name" value="ACP-like"/>
    <property type="match status" value="2"/>
</dbReference>
<dbReference type="Pfam" id="PF16197">
    <property type="entry name" value="KAsynt_C_assoc"/>
    <property type="match status" value="2"/>
</dbReference>
<dbReference type="SMART" id="SM00825">
    <property type="entry name" value="PKS_KS"/>
    <property type="match status" value="2"/>
</dbReference>
<feature type="domain" description="Ketosynthase family 3 (KS3)" evidence="16">
    <location>
        <begin position="33"/>
        <end position="457"/>
    </location>
</feature>
<dbReference type="InterPro" id="IPR014030">
    <property type="entry name" value="Ketoacyl_synth_N"/>
</dbReference>
<reference evidence="18" key="1">
    <citation type="submission" date="2022-06" db="EMBL/GenBank/DDBJ databases">
        <title>Genomic Encyclopedia of Archaeal and Bacterial Type Strains, Phase II (KMG-II): from individual species to whole genera.</title>
        <authorList>
            <person name="Goeker M."/>
        </authorList>
    </citation>
    <scope>NUCLEOTIDE SEQUENCE</scope>
    <source>
        <strain evidence="18">DSM 43935</strain>
    </source>
</reference>
<dbReference type="FunFam" id="3.40.366.10:FF:000002">
    <property type="entry name" value="Probable polyketide synthase 2"/>
    <property type="match status" value="2"/>
</dbReference>
<dbReference type="SUPFAM" id="SSF52151">
    <property type="entry name" value="FabD/lysophospholipase-like"/>
    <property type="match status" value="2"/>
</dbReference>
<comment type="caution">
    <text evidence="18">The sequence shown here is derived from an EMBL/GenBank/DDBJ whole genome shotgun (WGS) entry which is preliminary data.</text>
</comment>
<comment type="pathway">
    <text evidence="11">Antibiotic biosynthesis; erythromycin biosynthesis.</text>
</comment>
<dbReference type="SMART" id="SM00822">
    <property type="entry name" value="PKS_KR"/>
    <property type="match status" value="2"/>
</dbReference>
<dbReference type="PROSITE" id="PS50075">
    <property type="entry name" value="CARRIER"/>
    <property type="match status" value="2"/>
</dbReference>
<dbReference type="GO" id="GO:0004312">
    <property type="term" value="F:fatty acid synthase activity"/>
    <property type="evidence" value="ECO:0007669"/>
    <property type="project" value="TreeGrafter"/>
</dbReference>
<comment type="cofactor">
    <cofactor evidence="1">
        <name>pantetheine 4'-phosphate</name>
        <dbReference type="ChEBI" id="CHEBI:47942"/>
    </cofactor>
</comment>
<feature type="region of interest" description="N-terminal hotdog fold" evidence="14">
    <location>
        <begin position="2328"/>
        <end position="2448"/>
    </location>
</feature>
<dbReference type="GO" id="GO:0006633">
    <property type="term" value="P:fatty acid biosynthetic process"/>
    <property type="evidence" value="ECO:0007669"/>
    <property type="project" value="InterPro"/>
</dbReference>
<dbReference type="InterPro" id="IPR006162">
    <property type="entry name" value="Ppantetheine_attach_site"/>
</dbReference>
<dbReference type="GO" id="GO:0004315">
    <property type="term" value="F:3-oxoacyl-[acyl-carrier-protein] synthase activity"/>
    <property type="evidence" value="ECO:0007669"/>
    <property type="project" value="InterPro"/>
</dbReference>
<dbReference type="PROSITE" id="PS52019">
    <property type="entry name" value="PKS_MFAS_DH"/>
    <property type="match status" value="1"/>
</dbReference>
<dbReference type="Pfam" id="PF00698">
    <property type="entry name" value="Acyl_transf_1"/>
    <property type="match status" value="2"/>
</dbReference>
<dbReference type="GO" id="GO:0047879">
    <property type="term" value="F:erythronolide synthase activity"/>
    <property type="evidence" value="ECO:0007669"/>
    <property type="project" value="UniProtKB-EC"/>
</dbReference>
<evidence type="ECO:0000256" key="1">
    <source>
        <dbReference type="ARBA" id="ARBA00001957"/>
    </source>
</evidence>
<evidence type="ECO:0000256" key="13">
    <source>
        <dbReference type="ARBA" id="ARBA00066981"/>
    </source>
</evidence>
<dbReference type="InterPro" id="IPR057326">
    <property type="entry name" value="KR_dom"/>
</dbReference>
<dbReference type="SUPFAM" id="SSF55048">
    <property type="entry name" value="Probable ACP-binding domain of malonyl-CoA ACP transacylase"/>
    <property type="match status" value="2"/>
</dbReference>
<comment type="catalytic activity">
    <reaction evidence="9">
        <text>6 (S)-methylmalonyl-CoA + propanoyl-CoA + 6 NADPH + 12 H(+) = 6-deoxyerythronolide B + 6 CO2 + 6 NADP(+) + 7 CoA + H2O</text>
        <dbReference type="Rhea" id="RHEA:23068"/>
        <dbReference type="ChEBI" id="CHEBI:15377"/>
        <dbReference type="ChEBI" id="CHEBI:15378"/>
        <dbReference type="ChEBI" id="CHEBI:16089"/>
        <dbReference type="ChEBI" id="CHEBI:16526"/>
        <dbReference type="ChEBI" id="CHEBI:57287"/>
        <dbReference type="ChEBI" id="CHEBI:57327"/>
        <dbReference type="ChEBI" id="CHEBI:57392"/>
        <dbReference type="ChEBI" id="CHEBI:57783"/>
        <dbReference type="ChEBI" id="CHEBI:58349"/>
        <dbReference type="EC" id="2.3.1.94"/>
    </reaction>
</comment>
<keyword evidence="6" id="KW-0045">Antibiotic biosynthesis</keyword>
<dbReference type="GO" id="GO:0033068">
    <property type="term" value="P:macrolide biosynthetic process"/>
    <property type="evidence" value="ECO:0007669"/>
    <property type="project" value="UniProtKB-ARBA"/>
</dbReference>
<proteinExistence type="predicted"/>
<dbReference type="SMART" id="SM00823">
    <property type="entry name" value="PKS_PP"/>
    <property type="match status" value="2"/>
</dbReference>
<comment type="subunit">
    <text evidence="12">Homodimer. Erythronolide synthase is composed of EryAI, EryAII and EryAIII multimodular (2 modules) polypeptides each coding for a functional synthase subunit which participates in 2 of the six FAS-like elongation steps required for formation of the polyketide. Module 1, 2, 3, 4, 5, and 6 participating in biosynthesis steps 1, 2, 3, 4, 5, and 6, respectively.</text>
</comment>
<dbReference type="Gene3D" id="3.40.50.720">
    <property type="entry name" value="NAD(P)-binding Rossmann-like Domain"/>
    <property type="match status" value="2"/>
</dbReference>
<dbReference type="InterPro" id="IPR050091">
    <property type="entry name" value="PKS_NRPS_Biosynth_Enz"/>
</dbReference>
<dbReference type="CDD" id="cd08956">
    <property type="entry name" value="KR_3_FAS_SDR_x"/>
    <property type="match status" value="2"/>
</dbReference>
<feature type="region of interest" description="C-terminal hotdog fold" evidence="14">
    <location>
        <begin position="2461"/>
        <end position="2595"/>
    </location>
</feature>
<feature type="domain" description="PKS/mFAS DH" evidence="17">
    <location>
        <begin position="2328"/>
        <end position="2595"/>
    </location>
</feature>
<evidence type="ECO:0000256" key="5">
    <source>
        <dbReference type="ARBA" id="ARBA00022737"/>
    </source>
</evidence>
<dbReference type="InterPro" id="IPR020807">
    <property type="entry name" value="PKS_DH"/>
</dbReference>
<dbReference type="InterPro" id="IPR016035">
    <property type="entry name" value="Acyl_Trfase/lysoPLipase"/>
</dbReference>
<dbReference type="InterPro" id="IPR015083">
    <property type="entry name" value="NorB/c/GfsB-D-like_docking"/>
</dbReference>
<dbReference type="InterPro" id="IPR013968">
    <property type="entry name" value="PKS_KR"/>
</dbReference>
<dbReference type="PROSITE" id="PS52004">
    <property type="entry name" value="KS3_2"/>
    <property type="match status" value="2"/>
</dbReference>
<protein>
    <recommendedName>
        <fullName evidence="13">6-deoxyerythronolide-B synthase</fullName>
        <ecNumber evidence="13">2.3.1.94</ecNumber>
    </recommendedName>
</protein>
<keyword evidence="2" id="KW-0596">Phosphopantetheine</keyword>
<feature type="active site" description="Proton donor; for dehydratase activity" evidence="14">
    <location>
        <position position="2520"/>
    </location>
</feature>
<keyword evidence="3" id="KW-0597">Phosphoprotein</keyword>
<dbReference type="PANTHER" id="PTHR43775:SF51">
    <property type="entry name" value="INACTIVE PHENOLPHTHIOCEROL SYNTHESIS POLYKETIDE SYNTHASE TYPE I PKS1-RELATED"/>
    <property type="match status" value="1"/>
</dbReference>
<dbReference type="InterPro" id="IPR016036">
    <property type="entry name" value="Malonyl_transacylase_ACP-bd"/>
</dbReference>
<dbReference type="InterPro" id="IPR001227">
    <property type="entry name" value="Ac_transferase_dom_sf"/>
</dbReference>
<feature type="active site" description="Proton acceptor; for dehydratase activity" evidence="14">
    <location>
        <position position="2359"/>
    </location>
</feature>
<keyword evidence="5" id="KW-0677">Repeat</keyword>
<dbReference type="InterPro" id="IPR036291">
    <property type="entry name" value="NAD(P)-bd_dom_sf"/>
</dbReference>
<sequence length="3197" mass="334944">MADEQRLREYLRRAVDDLHQTRERLAAAESRTADPIAVVGMACRYPGGVRSPADLWRVVADGTDAIGPFPTDRGWRLDRLYDPDPERVGTCYAAEGGFLTGIDEFDARFFGIAPREAMAMDPQQRLTLESCWHALEHARLDPTALRGSRTGVFAGVSYQDYARLMPDPVEQVDGYPGTGNSVSVLSGRVSYALGLEGPALTVDTACSSSLVALHVAAQSLRNGECDLALAGGVTVMCTTGMFIALSRQRALSPDGRSKAFAASADGAGWSEGVGVLVLERLSDAHRNKHRVLAVVRGSAVNSDGASTGLTAPNGPAQQRVIRQALAAARLSAADIDVVEAHGTGTRLGDPIEAEALLSVYGRTRPADRPLWLGSVKSNIGHTQAAAGIAGVIKMIMAMRHGLMPKTLHAEQPTPMVDWASGAVELLTESRKWPDGPRRAAVSSFGISGTNAHVILEHAAAAEPAGEPAPAASTAPVIWVVSAHSRAALAAQAGNLHEHVRRQRDSGDADVGHSLAVTRTRFAHRAAVVGRDSGQLLAGLAALATGERSEHVVRAEATPGKIVFVFPGQGAQWAGMGARLLETSAVFAATAGECAEAIERHVDWRVLDVLRDAPGAAALDRVDVVQPVLFTMMVGLARLWQSYGVHPDAVIGHSQGEIAAAHVAGGLSLADAVRVVVLRSRAWRGLAGRGGMATVALPEAEVGDRLAGWAGRLSLAAVNSPTSCSLAGDVDACDEFVRACVADGIAARRIRGVDTAGHSAHVDLLREQLLSDLAPVRGRPSSIPFHSTVTGHRFDTQGLDAAYWYRNMRERVDFHAAVRNLLSDEHRIFIEVGAHPVLTAPLLDIIEDTGEPASVTATLRRGEGGPERIALAVGQAHAQGADVDWATVFGGAQTTDLPGYAFDRQSYWPDASESSDDPPSEEGDLFHVRWRRSTADNAAEGEPPEVDTHVVPAATAPARALREAVARLRSWLADERSGDRRLVFMTRNAVATGPDEDVRDLGAAAVWGLVRSAQSEHPGRLLLVDTDTDIDSDTDSDTAAEAALTAALRSGEDQVAIRAGAVLVPRLDRCAQPTADPPRLEHGTVLITGGTGTLGGLVARHLVAEHGVSHLLLVSRRGREGADDLVADLTELGARVAVRSCDVADRDALAGVLADIPAEHPLIGVVHAAGAVADGLVESTTEDQIDRVLRPKVDGALNLHELTKDRNLTAFVMFSSLAGVIGGPGQGAYAAANVVLDALAQHRRASGLAGLALAWGFLARRSEMSAHVGDRDLNRYRRGGVLPLAADRALSLFDRAIRVGLATVVPAHLDVRRIGVDAPVPVILRDLVRGATSPAPPREVGRPLLDQVVPATETERAGALFKLVRSHVATVLGYPGHTAVPGNQPLRELGFDSLTALELRNRLADATGLRLPATLVFDHPTANQLADHLGDRLRGVSQARSPGTVVRAHDEPVAIVGIGCRFPGGVTSPQQLWDLVDAERDAVTTAPADRGWDVAPVGGFLSGAGEFDAAFFGITPREALTMDPQQRLLLEIAWEALERAGIPATSLRGSTTGVFIGATAHGYGELFPPGSNELAGYGVTGLSTSVMSGRISYVLGLQGPSVTIDTACSSSLVAVHDATRALRAGDCDLALAGGVAVLSTPFLFEDFARQGGMAADGRCKAFAAAADGAGWAEGAGLLVLERLADARRRQHPVLAVVRGSAVNQDGTSNGLTAPSGLAQQRVIERALAAAGVAPADIDVVEAHGTGTRLGDPIEAGALIAAYGRGRPEDQPLWLGAVKSNIGHTLQAAGVAGVIKVVMAMRHGRLPRTLHVDEPTPLVDWLSGPLRLLGRARDWERNGHPRRAGVSSFGISGTNVHMILEEAPSTSDESAVDNAGEPLPVAPVVLSARDGVALRAQAERLGEHVRDHPDLDAADLAHSLATSRAALPHRVGFLARDRHEVLAALASVVDGTAGGTGTAREGGLAVLFSGQGAQRPGMGAGLHRGFPVFAEAFDLVCRHLDPLVGRSLSDVVFAEPGGEAAAQLNHTRCAQPALFAVEVALYRLVESWGIRPDYVMGHSAGEITAAHVAGVLSLADACALVAVRSRLMQEMPPGRMLAVAAPEDRTAELVADQPDVVIAAVNSPSATVVSGPAEAVDRIARRAASAGLRARLLPVGHAFHSLMVEPMLEEFATAIAGLAFQPPRIPVVSNVTGRVVDAAELCSPAYWVRHVRQPVRFADGIGALAEQDVHTFLELGPDAVLGVLAEECVGDGGVCLSALHRDRPEPEALLEALTTLHVNGIDVDWAAVFAGTGARRVDLPTYAFQRHRYWPDALVRRGDLSAAGLRETGHAFLAAKVETAGGDTLFTGEVSTTTHPWLADHVLFDQILFPATGFLDLALWAAAEVGCPTVDELVLEHPLVLSARGATQVQVVVGAAEDERREIGVYSRPDDTAEWTRRASGVLTGVAPPLPEAAATAWPPPGTVPVDLTTFYADAAATGFHYGPLFQGLTGVWRRGTEVFAEASLPAGAGVGEFAVHPAVLDAVLQPLALLPSAGDRRVPFSWRGATAHRGRAATLRARLTETGPRELTVALIDAAGRPVASIAGLAMRDIDATEVAATHGHPSHGHWLFGLTWVPADAIGTSDVDGWTLADSGLDDVGDAEVVVVRCESPPEADLAGTTTAAVHRAFGIVRDWLADPRFDSAHLVLVTRRAVEAHPGEGIGDVPQAAVWGLGRAVQLEHPGRLSLIDLDGDLRDCAVLPRAIALVRALDHGQAAVRGEAVLVPELTRVRPDPQHRPPAQWGTVLITGGTGMIGGQLARHLVGRHGVRDLVLAGRRAAAPELLRELTGLGARVQAVSCDVADRAALAALIADHPPTAVVHAAGVVDDGIFGSLTPEQIDNVLRSKVDAVVHLHELTADRDLAAFVVCSALAGTLGGAGQANYAAANAFLDAFCQWRHAAGLPALAIGWGPWEPRGGMTADLADVDLQRLARTGIRALTAAEGLDLFDAAGLSGRSTVLPFRLDARSVPADGPALLRGLAGAGQRTSSGLPSDFAGLSGADRMRWLTELVRTEAAAVAGLPGPADVPADAAFTGLGFDSLMAIEIRNRLASATRLRLAATLVFDHPTSTAVAQHLDGLLRPASGTAADPAESALRALTDAVRAAPGGRGQRRALATRLRLLAASLDDAGETTVDATAGGDLDAVGADELISLLDEEFGIQ</sequence>
<dbReference type="SMART" id="SM00827">
    <property type="entry name" value="PKS_AT"/>
    <property type="match status" value="2"/>
</dbReference>
<evidence type="ECO:0000256" key="4">
    <source>
        <dbReference type="ARBA" id="ARBA00022679"/>
    </source>
</evidence>
<evidence type="ECO:0000256" key="7">
    <source>
        <dbReference type="ARBA" id="ARBA00023268"/>
    </source>
</evidence>
<dbReference type="InterPro" id="IPR036736">
    <property type="entry name" value="ACP-like_sf"/>
</dbReference>
<dbReference type="Proteomes" id="UP001206128">
    <property type="component" value="Unassembled WGS sequence"/>
</dbReference>
<dbReference type="CDD" id="cd00833">
    <property type="entry name" value="PKS"/>
    <property type="match status" value="2"/>
</dbReference>
<organism evidence="18 19">
    <name type="scientific">Goodfellowiella coeruleoviolacea</name>
    <dbReference type="NCBI Taxonomy" id="334858"/>
    <lineage>
        <taxon>Bacteria</taxon>
        <taxon>Bacillati</taxon>
        <taxon>Actinomycetota</taxon>
        <taxon>Actinomycetes</taxon>
        <taxon>Pseudonocardiales</taxon>
        <taxon>Pseudonocardiaceae</taxon>
        <taxon>Goodfellowiella</taxon>
    </lineage>
</organism>
<accession>A0AAE3KKL2</accession>
<keyword evidence="8" id="KW-0012">Acyltransferase</keyword>
<dbReference type="InterPro" id="IPR009081">
    <property type="entry name" value="PP-bd_ACP"/>
</dbReference>
<dbReference type="SUPFAM" id="SSF47336">
    <property type="entry name" value="ACP-like"/>
    <property type="match status" value="2"/>
</dbReference>
<dbReference type="Pfam" id="PF08990">
    <property type="entry name" value="Docking"/>
    <property type="match status" value="1"/>
</dbReference>
<evidence type="ECO:0000256" key="8">
    <source>
        <dbReference type="ARBA" id="ARBA00023315"/>
    </source>
</evidence>
<evidence type="ECO:0000256" key="11">
    <source>
        <dbReference type="ARBA" id="ARBA00060622"/>
    </source>
</evidence>
<dbReference type="InterPro" id="IPR018201">
    <property type="entry name" value="Ketoacyl_synth_AS"/>
</dbReference>
<dbReference type="InterPro" id="IPR014031">
    <property type="entry name" value="Ketoacyl_synth_C"/>
</dbReference>
<dbReference type="SMART" id="SM01294">
    <property type="entry name" value="PKS_PP_betabranch"/>
    <property type="match status" value="2"/>
</dbReference>
<dbReference type="Gene3D" id="3.40.47.10">
    <property type="match status" value="2"/>
</dbReference>
<dbReference type="SMART" id="SM00826">
    <property type="entry name" value="PKS_DH"/>
    <property type="match status" value="1"/>
</dbReference>
<dbReference type="GO" id="GO:0031177">
    <property type="term" value="F:phosphopantetheine binding"/>
    <property type="evidence" value="ECO:0007669"/>
    <property type="project" value="InterPro"/>
</dbReference>
<feature type="domain" description="Carrier" evidence="15">
    <location>
        <begin position="1357"/>
        <end position="1432"/>
    </location>
</feature>
<dbReference type="EC" id="2.3.1.94" evidence="13"/>
<dbReference type="InterPro" id="IPR020841">
    <property type="entry name" value="PKS_Beta-ketoAc_synthase_dom"/>
</dbReference>
<evidence type="ECO:0000256" key="9">
    <source>
        <dbReference type="ARBA" id="ARBA00052442"/>
    </source>
</evidence>
<dbReference type="SUPFAM" id="SSF51735">
    <property type="entry name" value="NAD(P)-binding Rossmann-fold domains"/>
    <property type="match status" value="4"/>
</dbReference>
<dbReference type="Pfam" id="PF00550">
    <property type="entry name" value="PP-binding"/>
    <property type="match status" value="2"/>
</dbReference>
<evidence type="ECO:0000256" key="6">
    <source>
        <dbReference type="ARBA" id="ARBA00023194"/>
    </source>
</evidence>
<dbReference type="Gene3D" id="3.40.366.10">
    <property type="entry name" value="Malonyl-Coenzyme A Acyl Carrier Protein, domain 2"/>
    <property type="match status" value="2"/>
</dbReference>
<gene>
    <name evidence="18" type="ORF">LX83_007163</name>
</gene>
<comment type="function">
    <text evidence="10">Involved in the biosynthesis of antibiotic erythromycin via the biosynthesis of its aglycone precursor, 6-deoxyerythronolide B (6-dEB).</text>
</comment>
<evidence type="ECO:0000259" key="16">
    <source>
        <dbReference type="PROSITE" id="PS52004"/>
    </source>
</evidence>
<evidence type="ECO:0000259" key="17">
    <source>
        <dbReference type="PROSITE" id="PS52019"/>
    </source>
</evidence>
<dbReference type="PROSITE" id="PS00606">
    <property type="entry name" value="KS3_1"/>
    <property type="match status" value="2"/>
</dbReference>
<dbReference type="InterPro" id="IPR049552">
    <property type="entry name" value="PKS_DH_N"/>
</dbReference>
<dbReference type="Gene3D" id="3.30.70.3290">
    <property type="match status" value="2"/>
</dbReference>
<dbReference type="EMBL" id="JAMTCK010000028">
    <property type="protein sequence ID" value="MCP2170272.1"/>
    <property type="molecule type" value="Genomic_DNA"/>
</dbReference>
<dbReference type="InterPro" id="IPR032821">
    <property type="entry name" value="PKS_assoc"/>
</dbReference>
<dbReference type="Pfam" id="PF02801">
    <property type="entry name" value="Ketoacyl-synt_C"/>
    <property type="match status" value="2"/>
</dbReference>
<dbReference type="InterPro" id="IPR049900">
    <property type="entry name" value="PKS_mFAS_DH"/>
</dbReference>
<dbReference type="Pfam" id="PF00109">
    <property type="entry name" value="ketoacyl-synt"/>
    <property type="match status" value="2"/>
</dbReference>
<evidence type="ECO:0000256" key="3">
    <source>
        <dbReference type="ARBA" id="ARBA00022553"/>
    </source>
</evidence>
<evidence type="ECO:0000256" key="14">
    <source>
        <dbReference type="PROSITE-ProRule" id="PRU01363"/>
    </source>
</evidence>
<name>A0AAE3KKL2_9PSEU</name>
<dbReference type="InterPro" id="IPR055123">
    <property type="entry name" value="SpnB-like_Rossmann"/>
</dbReference>
<dbReference type="Pfam" id="PF21089">
    <property type="entry name" value="PKS_DH_N"/>
    <property type="match status" value="1"/>
</dbReference>
<keyword evidence="19" id="KW-1185">Reference proteome</keyword>
<feature type="domain" description="Ketosynthase family 3 (KS3)" evidence="16">
    <location>
        <begin position="1449"/>
        <end position="1860"/>
    </location>
</feature>
<dbReference type="InterPro" id="IPR016039">
    <property type="entry name" value="Thiolase-like"/>
</dbReference>
<evidence type="ECO:0000259" key="15">
    <source>
        <dbReference type="PROSITE" id="PS50075"/>
    </source>
</evidence>
<keyword evidence="7" id="KW-0511">Multifunctional enzyme</keyword>
<dbReference type="SUPFAM" id="SSF53901">
    <property type="entry name" value="Thiolase-like"/>
    <property type="match status" value="2"/>
</dbReference>
<evidence type="ECO:0000256" key="2">
    <source>
        <dbReference type="ARBA" id="ARBA00022450"/>
    </source>
</evidence>
<dbReference type="Gene3D" id="3.10.129.110">
    <property type="entry name" value="Polyketide synthase dehydratase"/>
    <property type="match status" value="1"/>
</dbReference>
<dbReference type="Pfam" id="PF22953">
    <property type="entry name" value="SpnB_Rossmann"/>
    <property type="match status" value="2"/>
</dbReference>
<dbReference type="Pfam" id="PF08659">
    <property type="entry name" value="KR"/>
    <property type="match status" value="2"/>
</dbReference>
<evidence type="ECO:0000313" key="19">
    <source>
        <dbReference type="Proteomes" id="UP001206128"/>
    </source>
</evidence>
<feature type="domain" description="Carrier" evidence="15">
    <location>
        <begin position="3041"/>
        <end position="3116"/>
    </location>
</feature>
<dbReference type="InterPro" id="IPR042104">
    <property type="entry name" value="PKS_dehydratase_sf"/>
</dbReference>
<dbReference type="FunFam" id="3.40.47.10:FF:000019">
    <property type="entry name" value="Polyketide synthase type I"/>
    <property type="match status" value="2"/>
</dbReference>
<evidence type="ECO:0000256" key="10">
    <source>
        <dbReference type="ARBA" id="ARBA00060158"/>
    </source>
</evidence>
<dbReference type="InterPro" id="IPR049551">
    <property type="entry name" value="PKS_DH_C"/>
</dbReference>